<evidence type="ECO:0000313" key="1">
    <source>
        <dbReference type="EMBL" id="KAJ3664584.1"/>
    </source>
</evidence>
<reference evidence="1" key="1">
    <citation type="journal article" date="2023" name="G3 (Bethesda)">
        <title>Whole genome assemblies of Zophobas morio and Tenebrio molitor.</title>
        <authorList>
            <person name="Kaur S."/>
            <person name="Stinson S.A."/>
            <person name="diCenzo G.C."/>
        </authorList>
    </citation>
    <scope>NUCLEOTIDE SEQUENCE</scope>
    <source>
        <strain evidence="1">QUZm001</strain>
    </source>
</reference>
<dbReference type="Proteomes" id="UP001168821">
    <property type="component" value="Unassembled WGS sequence"/>
</dbReference>
<dbReference type="AlphaFoldDB" id="A0AA38MR63"/>
<keyword evidence="2" id="KW-1185">Reference proteome</keyword>
<dbReference type="EMBL" id="JALNTZ010000001">
    <property type="protein sequence ID" value="KAJ3664584.1"/>
    <property type="molecule type" value="Genomic_DNA"/>
</dbReference>
<proteinExistence type="predicted"/>
<gene>
    <name evidence="1" type="ORF">Zmor_000140</name>
</gene>
<organism evidence="1 2">
    <name type="scientific">Zophobas morio</name>
    <dbReference type="NCBI Taxonomy" id="2755281"/>
    <lineage>
        <taxon>Eukaryota</taxon>
        <taxon>Metazoa</taxon>
        <taxon>Ecdysozoa</taxon>
        <taxon>Arthropoda</taxon>
        <taxon>Hexapoda</taxon>
        <taxon>Insecta</taxon>
        <taxon>Pterygota</taxon>
        <taxon>Neoptera</taxon>
        <taxon>Endopterygota</taxon>
        <taxon>Coleoptera</taxon>
        <taxon>Polyphaga</taxon>
        <taxon>Cucujiformia</taxon>
        <taxon>Tenebrionidae</taxon>
        <taxon>Zophobas</taxon>
    </lineage>
</organism>
<sequence length="110" mass="12929">MICPQVCGRSVNEFNEKQTTCLFFTWKRKPWIKRSAQMRKLIARSIFIEKIRLEKYNKATLAVVNLQMIINPSFAGYAIEHLTLHLLTNWTEEVVRVGVSQNVIKVQRQH</sequence>
<accession>A0AA38MR63</accession>
<name>A0AA38MR63_9CUCU</name>
<comment type="caution">
    <text evidence="1">The sequence shown here is derived from an EMBL/GenBank/DDBJ whole genome shotgun (WGS) entry which is preliminary data.</text>
</comment>
<evidence type="ECO:0000313" key="2">
    <source>
        <dbReference type="Proteomes" id="UP001168821"/>
    </source>
</evidence>
<protein>
    <submittedName>
        <fullName evidence="1">Uncharacterized protein</fullName>
    </submittedName>
</protein>